<dbReference type="GO" id="GO:0000272">
    <property type="term" value="P:polysaccharide catabolic process"/>
    <property type="evidence" value="ECO:0007669"/>
    <property type="project" value="TreeGrafter"/>
</dbReference>
<dbReference type="GO" id="GO:0046556">
    <property type="term" value="F:alpha-L-arabinofuranosidase activity"/>
    <property type="evidence" value="ECO:0007669"/>
    <property type="project" value="UniProtKB-EC"/>
</dbReference>
<accession>A0A931AST0</accession>
<comment type="caution">
    <text evidence="11">The sequence shown here is derived from an EMBL/GenBank/DDBJ whole genome shotgun (WGS) entry which is preliminary data.</text>
</comment>
<protein>
    <recommendedName>
        <fullName evidence="5">non-reducing end alpha-L-arabinofuranosidase</fullName>
        <ecNumber evidence="5">3.2.1.55</ecNumber>
    </recommendedName>
</protein>
<evidence type="ECO:0000256" key="2">
    <source>
        <dbReference type="ARBA" id="ARBA00004881"/>
    </source>
</evidence>
<evidence type="ECO:0000256" key="6">
    <source>
        <dbReference type="ARBA" id="ARBA00022801"/>
    </source>
</evidence>
<proteinExistence type="inferred from homology"/>
<reference evidence="11" key="1">
    <citation type="submission" date="2020-11" db="EMBL/GenBank/DDBJ databases">
        <title>Halonatronomonas betainensis gen. nov., sp. nov. a novel haloalkaliphilic representative of the family Halanaerobiacae capable of betaine degradation.</title>
        <authorList>
            <person name="Boltyanskaya Y."/>
            <person name="Kevbrin V."/>
            <person name="Detkova E."/>
            <person name="Grouzdev D.S."/>
            <person name="Koziaeva V."/>
            <person name="Zhilina T."/>
        </authorList>
    </citation>
    <scope>NUCLEOTIDE SEQUENCE</scope>
    <source>
        <strain evidence="11">Z-7014</strain>
    </source>
</reference>
<keyword evidence="7" id="KW-0119">Carbohydrate metabolism</keyword>
<evidence type="ECO:0000256" key="3">
    <source>
        <dbReference type="ARBA" id="ARBA00007186"/>
    </source>
</evidence>
<dbReference type="InterPro" id="IPR055235">
    <property type="entry name" value="ASD1_cat"/>
</dbReference>
<gene>
    <name evidence="11" type="ORF">I0Q91_03535</name>
</gene>
<dbReference type="AlphaFoldDB" id="A0A931AST0"/>
<evidence type="ECO:0000313" key="12">
    <source>
        <dbReference type="Proteomes" id="UP000621436"/>
    </source>
</evidence>
<dbReference type="Pfam" id="PF06964">
    <property type="entry name" value="Alpha-L-AF_C"/>
    <property type="match status" value="1"/>
</dbReference>
<dbReference type="EMBL" id="JADPIE010000002">
    <property type="protein sequence ID" value="MBF8436140.1"/>
    <property type="molecule type" value="Genomic_DNA"/>
</dbReference>
<feature type="domain" description="Alpha-L-arabinofuranosidase C-terminal" evidence="10">
    <location>
        <begin position="293"/>
        <end position="494"/>
    </location>
</feature>
<comment type="subunit">
    <text evidence="4">Homohexamer; trimer of dimers.</text>
</comment>
<evidence type="ECO:0000256" key="4">
    <source>
        <dbReference type="ARBA" id="ARBA00011165"/>
    </source>
</evidence>
<dbReference type="PANTHER" id="PTHR43576">
    <property type="entry name" value="ALPHA-L-ARABINOFURANOSIDASE C-RELATED"/>
    <property type="match status" value="1"/>
</dbReference>
<dbReference type="InterPro" id="IPR013780">
    <property type="entry name" value="Glyco_hydro_b"/>
</dbReference>
<dbReference type="Gene3D" id="2.60.40.1180">
    <property type="entry name" value="Golgi alpha-mannosidase II"/>
    <property type="match status" value="1"/>
</dbReference>
<evidence type="ECO:0000256" key="9">
    <source>
        <dbReference type="SAM" id="MobiDB-lite"/>
    </source>
</evidence>
<evidence type="ECO:0000313" key="11">
    <source>
        <dbReference type="EMBL" id="MBF8436140.1"/>
    </source>
</evidence>
<sequence length="503" mass="57527">MLSKKAKLKLDKDLKHAEVDDRLFGGFLEHLGRAVYTGIYEPEHPESNQKGFREDVLELIEEMDVSVIRYPGGNFVSGYNWEDGVGPIKDRPNRLELAWKTVETNEFGTNEFMEWTKKINTKPMMAINLGTRGMDAARNFLEYCNHPGGTYYSDLRKEHGYPEPHNIKLWCLGNEMDGPWQIGHKSADEYGKLANETAKLMKAIDPSIELVVCGSSGRGMPTFPEWEQIVLEHTYENIDYISLHQYFENEADNLEEYLAQTEGINDFIETVVSICDFIKEKKGSDKEIYLSFDEWNVWYHSKESDEEIEPWQIAPPLLEDIYTFEDALVVGLMLITLLKHADRVKIACLAQLVNVIAPVMTEPLGDAWKQTIYYPFLHASKFGRGEVLQTRISSPEYNTKSFGDVSCLEAVAVENSSKDELTIFAVNRSRDQSLELNCQINGYEKLYLIEHLVLEHDNIKAQNTSDNPNNVSPHNNGDARVNNNRVISNISNLSWNVIRLKIN</sequence>
<dbReference type="SMART" id="SM00813">
    <property type="entry name" value="Alpha-L-AF_C"/>
    <property type="match status" value="1"/>
</dbReference>
<dbReference type="RefSeq" id="WP_345790947.1">
    <property type="nucleotide sequence ID" value="NZ_JADPIE010000002.1"/>
</dbReference>
<comment type="pathway">
    <text evidence="2">Glycan metabolism.</text>
</comment>
<dbReference type="InterPro" id="IPR010720">
    <property type="entry name" value="Alpha-L-AF_C"/>
</dbReference>
<evidence type="ECO:0000256" key="7">
    <source>
        <dbReference type="ARBA" id="ARBA00023277"/>
    </source>
</evidence>
<feature type="compositionally biased region" description="Polar residues" evidence="9">
    <location>
        <begin position="461"/>
        <end position="475"/>
    </location>
</feature>
<dbReference type="SUPFAM" id="SSF51011">
    <property type="entry name" value="Glycosyl hydrolase domain"/>
    <property type="match status" value="1"/>
</dbReference>
<dbReference type="InterPro" id="IPR017853">
    <property type="entry name" value="GH"/>
</dbReference>
<comment type="catalytic activity">
    <reaction evidence="1">
        <text>Hydrolysis of terminal non-reducing alpha-L-arabinofuranoside residues in alpha-L-arabinosides.</text>
        <dbReference type="EC" id="3.2.1.55"/>
    </reaction>
</comment>
<organism evidence="11 12">
    <name type="scientific">Halonatronomonas betaini</name>
    <dbReference type="NCBI Taxonomy" id="2778430"/>
    <lineage>
        <taxon>Bacteria</taxon>
        <taxon>Bacillati</taxon>
        <taxon>Bacillota</taxon>
        <taxon>Clostridia</taxon>
        <taxon>Halanaerobiales</taxon>
        <taxon>Halarsenatibacteraceae</taxon>
        <taxon>Halonatronomonas</taxon>
    </lineage>
</organism>
<dbReference type="GO" id="GO:0046373">
    <property type="term" value="P:L-arabinose metabolic process"/>
    <property type="evidence" value="ECO:0007669"/>
    <property type="project" value="InterPro"/>
</dbReference>
<keyword evidence="6" id="KW-0378">Hydrolase</keyword>
<dbReference type="PANTHER" id="PTHR43576:SF3">
    <property type="entry name" value="ALPHA-L-ARABINOFURANOSIDASE C"/>
    <property type="match status" value="1"/>
</dbReference>
<dbReference type="EC" id="3.2.1.55" evidence="5"/>
<evidence type="ECO:0000256" key="5">
    <source>
        <dbReference type="ARBA" id="ARBA00012670"/>
    </source>
</evidence>
<evidence type="ECO:0000259" key="10">
    <source>
        <dbReference type="SMART" id="SM00813"/>
    </source>
</evidence>
<evidence type="ECO:0000256" key="1">
    <source>
        <dbReference type="ARBA" id="ARBA00001462"/>
    </source>
</evidence>
<dbReference type="Gene3D" id="3.20.20.80">
    <property type="entry name" value="Glycosidases"/>
    <property type="match status" value="1"/>
</dbReference>
<evidence type="ECO:0000256" key="8">
    <source>
        <dbReference type="ARBA" id="ARBA00023295"/>
    </source>
</evidence>
<feature type="region of interest" description="Disordered" evidence="9">
    <location>
        <begin position="461"/>
        <end position="482"/>
    </location>
</feature>
<dbReference type="Proteomes" id="UP000621436">
    <property type="component" value="Unassembled WGS sequence"/>
</dbReference>
<name>A0A931AST0_9FIRM</name>
<keyword evidence="8" id="KW-0326">Glycosidase</keyword>
<dbReference type="Pfam" id="PF22848">
    <property type="entry name" value="ASD1_dom"/>
    <property type="match status" value="1"/>
</dbReference>
<keyword evidence="12" id="KW-1185">Reference proteome</keyword>
<dbReference type="SUPFAM" id="SSF51445">
    <property type="entry name" value="(Trans)glycosidases"/>
    <property type="match status" value="1"/>
</dbReference>
<comment type="similarity">
    <text evidence="3">Belongs to the glycosyl hydrolase 51 family.</text>
</comment>